<organism evidence="3 4">
    <name type="scientific">Sphingosinicella rhizophila</name>
    <dbReference type="NCBI Taxonomy" id="3050082"/>
    <lineage>
        <taxon>Bacteria</taxon>
        <taxon>Pseudomonadati</taxon>
        <taxon>Pseudomonadota</taxon>
        <taxon>Alphaproteobacteria</taxon>
        <taxon>Sphingomonadales</taxon>
        <taxon>Sphingosinicellaceae</taxon>
        <taxon>Sphingosinicella</taxon>
    </lineage>
</organism>
<feature type="transmembrane region" description="Helical" evidence="2">
    <location>
        <begin position="186"/>
        <end position="206"/>
    </location>
</feature>
<keyword evidence="2" id="KW-0472">Membrane</keyword>
<comment type="caution">
    <text evidence="3">The sequence shown here is derived from an EMBL/GenBank/DDBJ whole genome shotgun (WGS) entry which is preliminary data.</text>
</comment>
<feature type="transmembrane region" description="Helical" evidence="2">
    <location>
        <begin position="373"/>
        <end position="391"/>
    </location>
</feature>
<name>A0ABU3Q3B0_9SPHN</name>
<feature type="transmembrane region" description="Helical" evidence="2">
    <location>
        <begin position="154"/>
        <end position="174"/>
    </location>
</feature>
<evidence type="ECO:0000313" key="4">
    <source>
        <dbReference type="Proteomes" id="UP001259572"/>
    </source>
</evidence>
<feature type="transmembrane region" description="Helical" evidence="2">
    <location>
        <begin position="257"/>
        <end position="276"/>
    </location>
</feature>
<feature type="transmembrane region" description="Helical" evidence="2">
    <location>
        <begin position="424"/>
        <end position="441"/>
    </location>
</feature>
<feature type="transmembrane region" description="Helical" evidence="2">
    <location>
        <begin position="283"/>
        <end position="301"/>
    </location>
</feature>
<evidence type="ECO:0000256" key="1">
    <source>
        <dbReference type="ARBA" id="ARBA00023115"/>
    </source>
</evidence>
<proteinExistence type="predicted"/>
<keyword evidence="2" id="KW-1133">Transmembrane helix</keyword>
<feature type="transmembrane region" description="Helical" evidence="2">
    <location>
        <begin position="53"/>
        <end position="73"/>
    </location>
</feature>
<dbReference type="Proteomes" id="UP001259572">
    <property type="component" value="Unassembled WGS sequence"/>
</dbReference>
<dbReference type="NCBIfam" id="NF037959">
    <property type="entry name" value="MFS_SpdSyn"/>
    <property type="match status" value="1"/>
</dbReference>
<gene>
    <name evidence="3" type="ORF">RQX22_02945</name>
</gene>
<dbReference type="EMBL" id="JAVUPU010000001">
    <property type="protein sequence ID" value="MDT9597903.1"/>
    <property type="molecule type" value="Genomic_DNA"/>
</dbReference>
<dbReference type="PANTHER" id="PTHR43317">
    <property type="entry name" value="THERMOSPERMINE SYNTHASE ACAULIS5"/>
    <property type="match status" value="1"/>
</dbReference>
<dbReference type="SUPFAM" id="SSF53335">
    <property type="entry name" value="S-adenosyl-L-methionine-dependent methyltransferases"/>
    <property type="match status" value="1"/>
</dbReference>
<keyword evidence="1" id="KW-0620">Polyamine biosynthesis</keyword>
<keyword evidence="2" id="KW-0812">Transmembrane</keyword>
<feature type="transmembrane region" description="Helical" evidence="2">
    <location>
        <begin position="339"/>
        <end position="361"/>
    </location>
</feature>
<reference evidence="3 4" key="1">
    <citation type="submission" date="2023-05" db="EMBL/GenBank/DDBJ databases">
        <authorList>
            <person name="Guo Y."/>
        </authorList>
    </citation>
    <scope>NUCLEOTIDE SEQUENCE [LARGE SCALE GENOMIC DNA]</scope>
    <source>
        <strain evidence="3 4">GR2756</strain>
    </source>
</reference>
<feature type="transmembrane region" description="Helical" evidence="2">
    <location>
        <begin position="85"/>
        <end position="103"/>
    </location>
</feature>
<feature type="transmembrane region" description="Helical" evidence="2">
    <location>
        <begin position="227"/>
        <end position="245"/>
    </location>
</feature>
<feature type="transmembrane region" description="Helical" evidence="2">
    <location>
        <begin position="21"/>
        <end position="41"/>
    </location>
</feature>
<dbReference type="InterPro" id="IPR029063">
    <property type="entry name" value="SAM-dependent_MTases_sf"/>
</dbReference>
<feature type="transmembrane region" description="Helical" evidence="2">
    <location>
        <begin position="307"/>
        <end position="327"/>
    </location>
</feature>
<dbReference type="Gene3D" id="3.40.50.150">
    <property type="entry name" value="Vaccinia Virus protein VP39"/>
    <property type="match status" value="1"/>
</dbReference>
<accession>A0ABU3Q3B0</accession>
<keyword evidence="4" id="KW-1185">Reference proteome</keyword>
<feature type="transmembrane region" description="Helical" evidence="2">
    <location>
        <begin position="115"/>
        <end position="133"/>
    </location>
</feature>
<sequence length="742" mass="80066">MTIAQPGSPASGRRELHVKPLFLATILTGSFLLFLTQPMIARMALPRLGGAPAVWNSAMLVYQALLLAGYAYAHFLSRLRPRRQAGLHLAMFALAALWLPIGLGTALPPRDVAPAIWAPWFLLSSIGPLFFIISAQAPLMQRWYALESRRGEPYALYAASNLGSFAGLVSYPLLVEPLLTLEQQAMAWTMGFGLLVLLVAGCAFTMPRESAEEAPPEVSPAPRAKTIIYWMALAAIPSGLMLSTTTHLTTDIVAVPLLWVVPLGLYLLSFVIAFAVRRGAADLVTAIAPVVLLIAGGFAFSDGTSRPLLSAAMGLSLLFVVAIALHAEMYRLRPPPDHLTGFYLAMAAGGVAGGLFCALIAPSLFDWAYEHPLLVIAAAMLVPQTGLLNWVSRISPPLRWALPVLALLASLAADKRIWPGLSETGTILISIGIALLGILYIGHRYLFALCLAALMMGYGGWRITELSFGDARTRSYFGIYTVSDRSDGSARVLTHGTTLHGIQNLVPGEEANPTTYYSPGSGVGLAMRAAENLFGPRAHIGVIGLGTGTLACYALPGQDWRFFEIDPGIERIARSEGRFTFLSRCAPQARVIIGDARLSLAREPPGKLHILAVDAFSSDSVPIHLLTREAFGVYGRAMRPDGLLLVHISNRYLDLRPVVAAAAAAEGWTALLVEHHPSGLADERNASVSVWVALSRNRQTLDALVDASDRTTMWQGLRARRGFAGWSDDYASILPLLKFWPR</sequence>
<dbReference type="RefSeq" id="WP_315723450.1">
    <property type="nucleotide sequence ID" value="NZ_JAVUPU010000001.1"/>
</dbReference>
<dbReference type="PANTHER" id="PTHR43317:SF1">
    <property type="entry name" value="THERMOSPERMINE SYNTHASE ACAULIS5"/>
    <property type="match status" value="1"/>
</dbReference>
<evidence type="ECO:0000313" key="3">
    <source>
        <dbReference type="EMBL" id="MDT9597903.1"/>
    </source>
</evidence>
<protein>
    <submittedName>
        <fullName evidence="3">Fused MFS/spermidine synthase</fullName>
    </submittedName>
</protein>
<evidence type="ECO:0000256" key="2">
    <source>
        <dbReference type="SAM" id="Phobius"/>
    </source>
</evidence>